<accession>A0A813GCD2</accession>
<keyword evidence="10" id="KW-0443">Lipid metabolism</keyword>
<keyword evidence="11" id="KW-0472">Membrane</keyword>
<dbReference type="GO" id="GO:0046872">
    <property type="term" value="F:metal ion binding"/>
    <property type="evidence" value="ECO:0007669"/>
    <property type="project" value="UniProtKB-KW"/>
</dbReference>
<evidence type="ECO:0000256" key="2">
    <source>
        <dbReference type="ARBA" id="ARBA00005189"/>
    </source>
</evidence>
<dbReference type="OMA" id="RWTMIAH"/>
<keyword evidence="5" id="KW-0812">Transmembrane</keyword>
<dbReference type="PANTHER" id="PTHR19353:SF30">
    <property type="entry name" value="DELTA 8-(E)-SPHINGOLIPID DESATURASE"/>
    <property type="match status" value="1"/>
</dbReference>
<dbReference type="EMBL" id="CAJNNV010027422">
    <property type="protein sequence ID" value="CAE8620363.1"/>
    <property type="molecule type" value="Genomic_DNA"/>
</dbReference>
<keyword evidence="6" id="KW-0479">Metal-binding</keyword>
<feature type="region of interest" description="Disordered" evidence="12">
    <location>
        <begin position="32"/>
        <end position="67"/>
    </location>
</feature>
<evidence type="ECO:0000256" key="4">
    <source>
        <dbReference type="ARBA" id="ARBA00022617"/>
    </source>
</evidence>
<evidence type="ECO:0000256" key="10">
    <source>
        <dbReference type="ARBA" id="ARBA00023098"/>
    </source>
</evidence>
<comment type="similarity">
    <text evidence="3">Belongs to the fatty acid desaturase type 1 family.</text>
</comment>
<gene>
    <name evidence="14" type="ORF">PGLA1383_LOCUS37924</name>
</gene>
<dbReference type="InterPro" id="IPR005804">
    <property type="entry name" value="FA_desaturase_dom"/>
</dbReference>
<evidence type="ECO:0000256" key="6">
    <source>
        <dbReference type="ARBA" id="ARBA00022723"/>
    </source>
</evidence>
<evidence type="ECO:0000256" key="9">
    <source>
        <dbReference type="ARBA" id="ARBA00023004"/>
    </source>
</evidence>
<keyword evidence="9" id="KW-0408">Iron</keyword>
<evidence type="ECO:0000313" key="14">
    <source>
        <dbReference type="EMBL" id="CAE8620363.1"/>
    </source>
</evidence>
<dbReference type="GO" id="GO:0016020">
    <property type="term" value="C:membrane"/>
    <property type="evidence" value="ECO:0007669"/>
    <property type="project" value="UniProtKB-SubCell"/>
</dbReference>
<dbReference type="OrthoDB" id="40579at2759"/>
<evidence type="ECO:0000256" key="7">
    <source>
        <dbReference type="ARBA" id="ARBA00022989"/>
    </source>
</evidence>
<keyword evidence="8" id="KW-0560">Oxidoreductase</keyword>
<proteinExistence type="inferred from homology"/>
<reference evidence="14" key="1">
    <citation type="submission" date="2021-02" db="EMBL/GenBank/DDBJ databases">
        <authorList>
            <person name="Dougan E. K."/>
            <person name="Rhodes N."/>
            <person name="Thang M."/>
            <person name="Chan C."/>
        </authorList>
    </citation>
    <scope>NUCLEOTIDE SEQUENCE</scope>
</reference>
<feature type="compositionally biased region" description="Low complexity" evidence="12">
    <location>
        <begin position="38"/>
        <end position="67"/>
    </location>
</feature>
<evidence type="ECO:0000256" key="1">
    <source>
        <dbReference type="ARBA" id="ARBA00004141"/>
    </source>
</evidence>
<evidence type="ECO:0000256" key="8">
    <source>
        <dbReference type="ARBA" id="ARBA00023002"/>
    </source>
</evidence>
<evidence type="ECO:0000256" key="12">
    <source>
        <dbReference type="SAM" id="MobiDB-lite"/>
    </source>
</evidence>
<sequence length="552" mass="62525">MDLSFDHLMAHLASPQLHVAFAAAPALLQPQRNKKHNSNNNNNHKNNNNNNNNNHKNNHKNANYYNNNNNNNVALRVVGSSASSRAQKAGPLASPRVVPAGGASVAASSSLACGSILAAAATSRPRGRSRRLRRRFAHARQSQSLPEEHRWLLHLDLEGFGSELRELGRRLRAEQGEADMEHLRTIVLWSDICALVGLATLWMEPNLLTVLALGLWTHARWTMIGHHTIHRGYDRLDPSGHFSSRRFALGGTWGRRVSDWFDWMLPEAWSVYHNQVHHYRVNEPADPDFFEKYVGSWKLNKGFMTLMSMLFFKWAFAAPNTYKALKMAEYRKSGKPLPAGFDPQITMTIYQVVRLERLGQGIFTFQEFICNVLGPYFLLHFVLLPLPFALLGPTLYWHAVANLVLAELLANIHGFCVTTFNHTGDDVYSFERGCRPSSPTFFLRAVIGSANCSTGGDVNDFLHGYLNYQIEHHLWPDLSMLSYRKAQPQVKAICKKHGVPYVQEDIFSRLRKVFGIFLGQSRMRKFPDHLEREADLMAWKDGSSQLVSQAFG</sequence>
<comment type="pathway">
    <text evidence="2">Lipid metabolism.</text>
</comment>
<keyword evidence="7" id="KW-1133">Transmembrane helix</keyword>
<comment type="subcellular location">
    <subcellularLocation>
        <location evidence="1">Membrane</location>
        <topology evidence="1">Multi-pass membrane protein</topology>
    </subcellularLocation>
</comment>
<dbReference type="AlphaFoldDB" id="A0A813GCD2"/>
<evidence type="ECO:0000256" key="3">
    <source>
        <dbReference type="ARBA" id="ARBA00009295"/>
    </source>
</evidence>
<dbReference type="InterPro" id="IPR012171">
    <property type="entry name" value="Fatty_acid_desaturase"/>
</dbReference>
<name>A0A813GCD2_POLGL</name>
<dbReference type="GO" id="GO:0016717">
    <property type="term" value="F:oxidoreductase activity, acting on paired donors, with oxidation of a pair of donors resulting in the reduction of molecular oxygen to two molecules of water"/>
    <property type="evidence" value="ECO:0007669"/>
    <property type="project" value="TreeGrafter"/>
</dbReference>
<evidence type="ECO:0000259" key="13">
    <source>
        <dbReference type="Pfam" id="PF00487"/>
    </source>
</evidence>
<keyword evidence="15" id="KW-1185">Reference proteome</keyword>
<dbReference type="GO" id="GO:0006629">
    <property type="term" value="P:lipid metabolic process"/>
    <property type="evidence" value="ECO:0007669"/>
    <property type="project" value="UniProtKB-KW"/>
</dbReference>
<organism evidence="14 15">
    <name type="scientific">Polarella glacialis</name>
    <name type="common">Dinoflagellate</name>
    <dbReference type="NCBI Taxonomy" id="89957"/>
    <lineage>
        <taxon>Eukaryota</taxon>
        <taxon>Sar</taxon>
        <taxon>Alveolata</taxon>
        <taxon>Dinophyceae</taxon>
        <taxon>Suessiales</taxon>
        <taxon>Suessiaceae</taxon>
        <taxon>Polarella</taxon>
    </lineage>
</organism>
<dbReference type="Proteomes" id="UP000654075">
    <property type="component" value="Unassembled WGS sequence"/>
</dbReference>
<feature type="domain" description="Fatty acid desaturase" evidence="13">
    <location>
        <begin position="208"/>
        <end position="503"/>
    </location>
</feature>
<dbReference type="Pfam" id="PF00487">
    <property type="entry name" value="FA_desaturase"/>
    <property type="match status" value="1"/>
</dbReference>
<protein>
    <recommendedName>
        <fullName evidence="13">Fatty acid desaturase domain-containing protein</fullName>
    </recommendedName>
</protein>
<evidence type="ECO:0000256" key="11">
    <source>
        <dbReference type="ARBA" id="ARBA00023136"/>
    </source>
</evidence>
<evidence type="ECO:0000256" key="5">
    <source>
        <dbReference type="ARBA" id="ARBA00022692"/>
    </source>
</evidence>
<keyword evidence="4" id="KW-0349">Heme</keyword>
<comment type="caution">
    <text evidence="14">The sequence shown here is derived from an EMBL/GenBank/DDBJ whole genome shotgun (WGS) entry which is preliminary data.</text>
</comment>
<dbReference type="PANTHER" id="PTHR19353">
    <property type="entry name" value="FATTY ACID DESATURASE 2"/>
    <property type="match status" value="1"/>
</dbReference>
<evidence type="ECO:0000313" key="15">
    <source>
        <dbReference type="Proteomes" id="UP000654075"/>
    </source>
</evidence>